<dbReference type="SUPFAM" id="SSF52833">
    <property type="entry name" value="Thioredoxin-like"/>
    <property type="match status" value="1"/>
</dbReference>
<dbReference type="InterPro" id="IPR036249">
    <property type="entry name" value="Thioredoxin-like_sf"/>
</dbReference>
<evidence type="ECO:0000313" key="2">
    <source>
        <dbReference type="EMBL" id="RKE95125.1"/>
    </source>
</evidence>
<dbReference type="AlphaFoldDB" id="A0A420DLQ8"/>
<reference evidence="2 3" key="1">
    <citation type="submission" date="2018-09" db="EMBL/GenBank/DDBJ databases">
        <title>Genomic Encyclopedia of Archaeal and Bacterial Type Strains, Phase II (KMG-II): from individual species to whole genera.</title>
        <authorList>
            <person name="Goeker M."/>
        </authorList>
    </citation>
    <scope>NUCLEOTIDE SEQUENCE [LARGE SCALE GENOMIC DNA]</scope>
    <source>
        <strain evidence="2 3">DSM 26283</strain>
    </source>
</reference>
<dbReference type="InterPro" id="IPR013766">
    <property type="entry name" value="Thioredoxin_domain"/>
</dbReference>
<dbReference type="EMBL" id="RAQJ01000002">
    <property type="protein sequence ID" value="RKE95125.1"/>
    <property type="molecule type" value="Genomic_DNA"/>
</dbReference>
<dbReference type="RefSeq" id="WP_120200455.1">
    <property type="nucleotide sequence ID" value="NZ_RAQJ01000002.1"/>
</dbReference>
<dbReference type="Gene3D" id="3.40.30.10">
    <property type="entry name" value="Glutaredoxin"/>
    <property type="match status" value="1"/>
</dbReference>
<name>A0A420DLQ8_9FLAO</name>
<dbReference type="Proteomes" id="UP000284892">
    <property type="component" value="Unassembled WGS sequence"/>
</dbReference>
<dbReference type="OrthoDB" id="1146847at2"/>
<feature type="domain" description="Thioredoxin" evidence="1">
    <location>
        <begin position="333"/>
        <end position="479"/>
    </location>
</feature>
<keyword evidence="3" id="KW-1185">Reference proteome</keyword>
<evidence type="ECO:0000313" key="3">
    <source>
        <dbReference type="Proteomes" id="UP000284892"/>
    </source>
</evidence>
<protein>
    <recommendedName>
        <fullName evidence="1">Thioredoxin domain-containing protein</fullName>
    </recommendedName>
</protein>
<comment type="caution">
    <text evidence="2">The sequence shown here is derived from an EMBL/GenBank/DDBJ whole genome shotgun (WGS) entry which is preliminary data.</text>
</comment>
<gene>
    <name evidence="2" type="ORF">BXY80_1310</name>
</gene>
<dbReference type="PROSITE" id="PS51257">
    <property type="entry name" value="PROKAR_LIPOPROTEIN"/>
    <property type="match status" value="1"/>
</dbReference>
<sequence length="479" mass="55865">MKLYIVTLLTALSLIGCKDKTTEDSGFTYFGGVIINPNNNYVIISGKSAKMDTLYLDSKNRFHHKIKNLGAGMYTFAHGGEYQMMVLEPNDSLLIRLNTNAFDESLVFTGKGSKKNNFLIKSFLRDEKANKKIIKYNTLEPELFETLIDSVKTSKLNNLELFLDKIPSSDFFKKIAKANINYNYYTYKEIYPFGYYGKKQLVHFKDLPDGFYDFRSEIDYNDNELTNLAPYNRFLFWHFSNLALKNYYKNSHDHHDFNRMSLDYNLEKLNLIDTLVEDETIKNYLLEHHAREFIFNSKNNDESNKLLNSYLEKNTNKKSESHIKRLVESMSNLTPGNKLPYVEILDFGNNTISLSSVIKQPTVIYFWSSNFKMHYRNSHYAAKELKEKYPDVNFIAINMNDTDLNYWKKTLKQFKYSVKNEYKLKNPNVAFKKLALEFSSKAIIVDAKAKIINSNTNLFSEDLGIELENLLAKNKKALK</sequence>
<dbReference type="PROSITE" id="PS51352">
    <property type="entry name" value="THIOREDOXIN_2"/>
    <property type="match status" value="1"/>
</dbReference>
<accession>A0A420DLQ8</accession>
<organism evidence="2 3">
    <name type="scientific">Ichthyenterobacterium magnum</name>
    <dbReference type="NCBI Taxonomy" id="1230530"/>
    <lineage>
        <taxon>Bacteria</taxon>
        <taxon>Pseudomonadati</taxon>
        <taxon>Bacteroidota</taxon>
        <taxon>Flavobacteriia</taxon>
        <taxon>Flavobacteriales</taxon>
        <taxon>Flavobacteriaceae</taxon>
        <taxon>Ichthyenterobacterium</taxon>
    </lineage>
</organism>
<proteinExistence type="predicted"/>
<evidence type="ECO:0000259" key="1">
    <source>
        <dbReference type="PROSITE" id="PS51352"/>
    </source>
</evidence>